<name>A0ABW3RAH1_9FLAO</name>
<evidence type="ECO:0000259" key="2">
    <source>
        <dbReference type="Pfam" id="PF13628"/>
    </source>
</evidence>
<sequence>MNTKIKITLIMTCVLLLSIPNMMWGQETPKLNDSEIASVAVVANQIDIDYAKMAIKRSKNKEVIDFANRMMEDHNAVIQQAVALVTKLGVTPKDNEVSQSLLKQSKETLKKLKKTKKQDFDKTYIDNEVAYHKAVIDAVNGLLIPQAKNAELKNLLEAVVPALEAHLGHAKMARSKISK</sequence>
<accession>A0ABW3RAH1</accession>
<keyword evidence="4" id="KW-1185">Reference proteome</keyword>
<keyword evidence="1" id="KW-0732">Signal</keyword>
<dbReference type="Pfam" id="PF13628">
    <property type="entry name" value="DUF4142"/>
    <property type="match status" value="1"/>
</dbReference>
<evidence type="ECO:0000313" key="3">
    <source>
        <dbReference type="EMBL" id="MFD1162090.1"/>
    </source>
</evidence>
<feature type="chain" id="PRO_5046675813" evidence="1">
    <location>
        <begin position="24"/>
        <end position="179"/>
    </location>
</feature>
<feature type="domain" description="DUF4142" evidence="2">
    <location>
        <begin position="32"/>
        <end position="171"/>
    </location>
</feature>
<proteinExistence type="predicted"/>
<dbReference type="EMBL" id="JBHTLJ010000002">
    <property type="protein sequence ID" value="MFD1162090.1"/>
    <property type="molecule type" value="Genomic_DNA"/>
</dbReference>
<dbReference type="Gene3D" id="1.20.1260.10">
    <property type="match status" value="1"/>
</dbReference>
<dbReference type="InterPro" id="IPR025419">
    <property type="entry name" value="DUF4142"/>
</dbReference>
<evidence type="ECO:0000256" key="1">
    <source>
        <dbReference type="SAM" id="SignalP"/>
    </source>
</evidence>
<gene>
    <name evidence="3" type="ORF">ACFQ2E_06660</name>
</gene>
<comment type="caution">
    <text evidence="3">The sequence shown here is derived from an EMBL/GenBank/DDBJ whole genome shotgun (WGS) entry which is preliminary data.</text>
</comment>
<protein>
    <submittedName>
        <fullName evidence="3">DUF4142 domain-containing protein</fullName>
    </submittedName>
</protein>
<reference evidence="4" key="1">
    <citation type="journal article" date="2019" name="Int. J. Syst. Evol. Microbiol.">
        <title>The Global Catalogue of Microorganisms (GCM) 10K type strain sequencing project: providing services to taxonomists for standard genome sequencing and annotation.</title>
        <authorList>
            <consortium name="The Broad Institute Genomics Platform"/>
            <consortium name="The Broad Institute Genome Sequencing Center for Infectious Disease"/>
            <person name="Wu L."/>
            <person name="Ma J."/>
        </authorList>
    </citation>
    <scope>NUCLEOTIDE SEQUENCE [LARGE SCALE GENOMIC DNA]</scope>
    <source>
        <strain evidence="4">CCUG 63246</strain>
    </source>
</reference>
<dbReference type="Proteomes" id="UP001597163">
    <property type="component" value="Unassembled WGS sequence"/>
</dbReference>
<organism evidence="3 4">
    <name type="scientific">Hwangdonia seohaensis</name>
    <dbReference type="NCBI Taxonomy" id="1240727"/>
    <lineage>
        <taxon>Bacteria</taxon>
        <taxon>Pseudomonadati</taxon>
        <taxon>Bacteroidota</taxon>
        <taxon>Flavobacteriia</taxon>
        <taxon>Flavobacteriales</taxon>
        <taxon>Flavobacteriaceae</taxon>
        <taxon>Hwangdonia</taxon>
    </lineage>
</organism>
<evidence type="ECO:0000313" key="4">
    <source>
        <dbReference type="Proteomes" id="UP001597163"/>
    </source>
</evidence>
<feature type="signal peptide" evidence="1">
    <location>
        <begin position="1"/>
        <end position="23"/>
    </location>
</feature>
<dbReference type="PANTHER" id="PTHR38593">
    <property type="entry name" value="BLR2558 PROTEIN"/>
    <property type="match status" value="1"/>
</dbReference>
<dbReference type="InterPro" id="IPR012347">
    <property type="entry name" value="Ferritin-like"/>
</dbReference>
<dbReference type="RefSeq" id="WP_311938025.1">
    <property type="nucleotide sequence ID" value="NZ_JAVSCK010000002.1"/>
</dbReference>
<dbReference type="PANTHER" id="PTHR38593:SF1">
    <property type="entry name" value="BLR2558 PROTEIN"/>
    <property type="match status" value="1"/>
</dbReference>